<evidence type="ECO:0000256" key="2">
    <source>
        <dbReference type="ARBA" id="ARBA00022525"/>
    </source>
</evidence>
<sequence>MRVANCLLLLLLGLCGSWAQGVHETSRFQKAAGEYFEQSINETNPDIGAEVKTLRDMVVELEAELGTMADTVKESKTQVESLKAELTTTKVSMEQLQKENSETSKVAFYAGLTNAGHIGPFNTHIVLTFSKVFTNVGKAYNPSTGFFTAPVKGVYYFQFTLASYLSNYYGAVDVIKNNQSIMYNWELNRFGGPQSFTNSVILELMEGDEVHLSLPAGNTVFDSENNYTTFSGALLFQL</sequence>
<dbReference type="InterPro" id="IPR050822">
    <property type="entry name" value="Cerebellin_Synaptic_Org"/>
</dbReference>
<dbReference type="GO" id="GO:0005576">
    <property type="term" value="C:extracellular region"/>
    <property type="evidence" value="ECO:0007669"/>
    <property type="project" value="UniProtKB-SubCell"/>
</dbReference>
<dbReference type="InterPro" id="IPR008983">
    <property type="entry name" value="Tumour_necrosis_fac-like_dom"/>
</dbReference>
<evidence type="ECO:0000256" key="3">
    <source>
        <dbReference type="ARBA" id="ARBA00022729"/>
    </source>
</evidence>
<keyword evidence="3 4" id="KW-0732">Signal</keyword>
<dbReference type="PANTHER" id="PTHR22923:SF102">
    <property type="entry name" value="CEREBELLIN 13-RELATED"/>
    <property type="match status" value="1"/>
</dbReference>
<dbReference type="SMART" id="SM00110">
    <property type="entry name" value="C1Q"/>
    <property type="match status" value="1"/>
</dbReference>
<dbReference type="PANTHER" id="PTHR22923">
    <property type="entry name" value="CEREBELLIN-RELATED"/>
    <property type="match status" value="1"/>
</dbReference>
<evidence type="ECO:0000256" key="1">
    <source>
        <dbReference type="ARBA" id="ARBA00004613"/>
    </source>
</evidence>
<dbReference type="SUPFAM" id="SSF49842">
    <property type="entry name" value="TNF-like"/>
    <property type="match status" value="1"/>
</dbReference>
<dbReference type="PRINTS" id="PR00007">
    <property type="entry name" value="COMPLEMNTC1Q"/>
</dbReference>
<dbReference type="Pfam" id="PF00386">
    <property type="entry name" value="C1q"/>
    <property type="match status" value="1"/>
</dbReference>
<dbReference type="Gene3D" id="2.60.120.40">
    <property type="match status" value="1"/>
</dbReference>
<dbReference type="PROSITE" id="PS50871">
    <property type="entry name" value="C1Q"/>
    <property type="match status" value="1"/>
</dbReference>
<dbReference type="AlphaFoldDB" id="A0A3Q3WY36"/>
<comment type="subcellular location">
    <subcellularLocation>
        <location evidence="1">Secreted</location>
    </subcellularLocation>
</comment>
<reference evidence="6" key="2">
    <citation type="submission" date="2025-09" db="UniProtKB">
        <authorList>
            <consortium name="Ensembl"/>
        </authorList>
    </citation>
    <scope>IDENTIFICATION</scope>
</reference>
<dbReference type="InterPro" id="IPR001073">
    <property type="entry name" value="C1q_dom"/>
</dbReference>
<feature type="signal peptide" evidence="4">
    <location>
        <begin position="1"/>
        <end position="19"/>
    </location>
</feature>
<keyword evidence="7" id="KW-1185">Reference proteome</keyword>
<dbReference type="STRING" id="94237.ENSMMOP00000014324"/>
<evidence type="ECO:0000313" key="6">
    <source>
        <dbReference type="Ensembl" id="ENSMMOP00000014324.1"/>
    </source>
</evidence>
<accession>A0A3Q3WY36</accession>
<evidence type="ECO:0000313" key="7">
    <source>
        <dbReference type="Proteomes" id="UP000261620"/>
    </source>
</evidence>
<dbReference type="Proteomes" id="UP000261620">
    <property type="component" value="Unplaced"/>
</dbReference>
<feature type="domain" description="C1q" evidence="5">
    <location>
        <begin position="101"/>
        <end position="238"/>
    </location>
</feature>
<evidence type="ECO:0000256" key="4">
    <source>
        <dbReference type="SAM" id="SignalP"/>
    </source>
</evidence>
<reference evidence="6" key="1">
    <citation type="submission" date="2025-08" db="UniProtKB">
        <authorList>
            <consortium name="Ensembl"/>
        </authorList>
    </citation>
    <scope>IDENTIFICATION</scope>
</reference>
<evidence type="ECO:0000259" key="5">
    <source>
        <dbReference type="PROSITE" id="PS50871"/>
    </source>
</evidence>
<keyword evidence="2" id="KW-0964">Secreted</keyword>
<organism evidence="6 7">
    <name type="scientific">Mola mola</name>
    <name type="common">Ocean sunfish</name>
    <name type="synonym">Tetraodon mola</name>
    <dbReference type="NCBI Taxonomy" id="94237"/>
    <lineage>
        <taxon>Eukaryota</taxon>
        <taxon>Metazoa</taxon>
        <taxon>Chordata</taxon>
        <taxon>Craniata</taxon>
        <taxon>Vertebrata</taxon>
        <taxon>Euteleostomi</taxon>
        <taxon>Actinopterygii</taxon>
        <taxon>Neopterygii</taxon>
        <taxon>Teleostei</taxon>
        <taxon>Neoteleostei</taxon>
        <taxon>Acanthomorphata</taxon>
        <taxon>Eupercaria</taxon>
        <taxon>Tetraodontiformes</taxon>
        <taxon>Molidae</taxon>
        <taxon>Mola</taxon>
    </lineage>
</organism>
<name>A0A3Q3WY36_MOLML</name>
<proteinExistence type="predicted"/>
<dbReference type="Ensembl" id="ENSMMOT00000014559.1">
    <property type="protein sequence ID" value="ENSMMOP00000014324.1"/>
    <property type="gene ID" value="ENSMMOG00000010969.1"/>
</dbReference>
<feature type="chain" id="PRO_5018762415" description="C1q domain-containing protein" evidence="4">
    <location>
        <begin position="20"/>
        <end position="238"/>
    </location>
</feature>
<protein>
    <recommendedName>
        <fullName evidence="5">C1q domain-containing protein</fullName>
    </recommendedName>
</protein>